<evidence type="ECO:0000256" key="1">
    <source>
        <dbReference type="SAM" id="Coils"/>
    </source>
</evidence>
<evidence type="ECO:0000256" key="2">
    <source>
        <dbReference type="SAM" id="SignalP"/>
    </source>
</evidence>
<organism evidence="3 4">
    <name type="scientific">Bergeyella zoohelcum</name>
    <dbReference type="NCBI Taxonomy" id="1015"/>
    <lineage>
        <taxon>Bacteria</taxon>
        <taxon>Pseudomonadati</taxon>
        <taxon>Bacteroidota</taxon>
        <taxon>Flavobacteriia</taxon>
        <taxon>Flavobacteriales</taxon>
        <taxon>Weeksellaceae</taxon>
        <taxon>Bergeyella</taxon>
    </lineage>
</organism>
<accession>A0A7Z8YMN0</accession>
<protein>
    <submittedName>
        <fullName evidence="3">Uncharacterized protein</fullName>
    </submittedName>
</protein>
<feature type="chain" id="PRO_5031337624" evidence="2">
    <location>
        <begin position="23"/>
        <end position="609"/>
    </location>
</feature>
<comment type="caution">
    <text evidence="3">The sequence shown here is derived from an EMBL/GenBank/DDBJ whole genome shotgun (WGS) entry which is preliminary data.</text>
</comment>
<evidence type="ECO:0000313" key="3">
    <source>
        <dbReference type="EMBL" id="VDH03502.1"/>
    </source>
</evidence>
<dbReference type="Proteomes" id="UP000270205">
    <property type="component" value="Unassembled WGS sequence"/>
</dbReference>
<name>A0A7Z8YMN0_9FLAO</name>
<feature type="signal peptide" evidence="2">
    <location>
        <begin position="1"/>
        <end position="22"/>
    </location>
</feature>
<dbReference type="EMBL" id="UYIV01000001">
    <property type="protein sequence ID" value="VDH03502.1"/>
    <property type="molecule type" value="Genomic_DNA"/>
</dbReference>
<reference evidence="3 4" key="1">
    <citation type="submission" date="2018-11" db="EMBL/GenBank/DDBJ databases">
        <authorList>
            <consortium name="Pathogen Informatics"/>
        </authorList>
    </citation>
    <scope>NUCLEOTIDE SEQUENCE [LARGE SCALE GENOMIC DNA]</scope>
    <source>
        <strain evidence="3 4">NCTC12929</strain>
    </source>
</reference>
<keyword evidence="1" id="KW-0175">Coiled coil</keyword>
<sequence length="609" mass="67347">MNKTTVKISVLAFLGFMTYGYAQQQQQDPYKGKVGVNTIEPSATMDVQPNSDNARVEAKTNEGIIAPKLSKTRIANIATPVEGTLVYATDATYTAGSDATVNNRVAKITEKGYYFYNGTEWVKAGSEATQQIWQKQTNKDILLVDNDIQNTVKYTENGGYWNFPKQLRPSSRFETNTSSIVTESFDFYSRRLANSKILNVDYADKVLTLSMSSKEKQLVSNDFRIDGASNSSTIDRYTALFNALTTELNSTRNFQSLYGSISSSNHYGTGRVSLLMGTYNSTHIFNGSSDRIVGSFNQVSSYVSADTNRMEGTYNVIFPRGTGKINFADAVRNNLRLDSAKGDITNASTSKNEVFIPQSFSNTIDNLMGTYTSFAGINSNHTGIIKKMYGLRIDNVNKGTQINRAIHTEAGEIRFGDLKHSVSTNVASTGDRPVFVTADGVLKIGNASTALSRAVWETDGNHVKLAVKADGTDRTDNIITINDEGQMFASSFKGTNGATIFPDYVFQKYYTGTSSIKADYNFKSLSQVEDFVKTNGHLPGYKSAETIKAQGYVDLMETQLTNVEKIEELYLHSIEQDKVNKQQAEALKAKDAEIADLKQRLERLEKLIQ</sequence>
<evidence type="ECO:0000313" key="4">
    <source>
        <dbReference type="Proteomes" id="UP000270205"/>
    </source>
</evidence>
<feature type="coiled-coil region" evidence="1">
    <location>
        <begin position="580"/>
        <end position="607"/>
    </location>
</feature>
<proteinExistence type="predicted"/>
<dbReference type="RefSeq" id="WP_125150935.1">
    <property type="nucleotide sequence ID" value="NZ_UYIV01000001.1"/>
</dbReference>
<keyword evidence="2" id="KW-0732">Signal</keyword>
<dbReference type="AlphaFoldDB" id="A0A7Z8YMN0"/>
<gene>
    <name evidence="3" type="ORF">NCTC12929_00888</name>
</gene>